<feature type="region of interest" description="Disordered" evidence="1">
    <location>
        <begin position="130"/>
        <end position="153"/>
    </location>
</feature>
<keyword evidence="2" id="KW-0812">Transmembrane</keyword>
<feature type="transmembrane region" description="Helical" evidence="2">
    <location>
        <begin position="100"/>
        <end position="125"/>
    </location>
</feature>
<dbReference type="RefSeq" id="WP_127176356.1">
    <property type="nucleotide sequence ID" value="NZ_CP029078.1"/>
</dbReference>
<name>A0A3S9Z6R0_STRGD</name>
<dbReference type="Proteomes" id="UP000501753">
    <property type="component" value="Chromosome"/>
</dbReference>
<keyword evidence="2" id="KW-0472">Membrane</keyword>
<evidence type="ECO:0000313" key="3">
    <source>
        <dbReference type="EMBL" id="AZS83445.1"/>
    </source>
</evidence>
<evidence type="ECO:0000256" key="2">
    <source>
        <dbReference type="SAM" id="Phobius"/>
    </source>
</evidence>
<reference evidence="3 5" key="2">
    <citation type="submission" date="2018-12" db="EMBL/GenBank/DDBJ databases">
        <title>Streptomyces griseoviridis F1-27 complete genome.</title>
        <authorList>
            <person name="Mariita R.M."/>
            <person name="Sello J.K."/>
        </authorList>
    </citation>
    <scope>NUCLEOTIDE SEQUENCE [LARGE SCALE GENOMIC DNA]</scope>
    <source>
        <strain evidence="3 5">F1-27</strain>
    </source>
</reference>
<keyword evidence="2" id="KW-1133">Transmembrane helix</keyword>
<sequence>MTDAGGAEAESGAVFERALDRALGLDRVTEALARRPGTVCHEELRSGARQARGEIMAAVRAERAETSLLAPRLSALAGLVLLLSGYGVRSLGGRPYVGDGLIMAGVLICAVAVGAAVGDFIWLLVDAGTRRDDEPDRSGAVADPTAGHPSDSEPALLEAALESFLLRRIEGPPLPGDTPLPGDEALPHGTVVR</sequence>
<dbReference type="KEGG" id="sgd:ELQ87_03425"/>
<dbReference type="OrthoDB" id="4239402at2"/>
<keyword evidence="6" id="KW-1185">Reference proteome</keyword>
<evidence type="ECO:0000313" key="6">
    <source>
        <dbReference type="Proteomes" id="UP000501753"/>
    </source>
</evidence>
<evidence type="ECO:0000313" key="4">
    <source>
        <dbReference type="EMBL" id="QCN89701.1"/>
    </source>
</evidence>
<accession>A0A3S9Z6R0</accession>
<dbReference type="Proteomes" id="UP000271291">
    <property type="component" value="Chromosome"/>
</dbReference>
<dbReference type="EMBL" id="CP029078">
    <property type="protein sequence ID" value="QCN89701.1"/>
    <property type="molecule type" value="Genomic_DNA"/>
</dbReference>
<dbReference type="EMBL" id="CP034687">
    <property type="protein sequence ID" value="AZS83445.1"/>
    <property type="molecule type" value="Genomic_DNA"/>
</dbReference>
<feature type="transmembrane region" description="Helical" evidence="2">
    <location>
        <begin position="69"/>
        <end position="88"/>
    </location>
</feature>
<evidence type="ECO:0000313" key="5">
    <source>
        <dbReference type="Proteomes" id="UP000271291"/>
    </source>
</evidence>
<evidence type="ECO:0000256" key="1">
    <source>
        <dbReference type="SAM" id="MobiDB-lite"/>
    </source>
</evidence>
<organism evidence="3 5">
    <name type="scientific">Streptomyces griseoviridis</name>
    <dbReference type="NCBI Taxonomy" id="45398"/>
    <lineage>
        <taxon>Bacteria</taxon>
        <taxon>Bacillati</taxon>
        <taxon>Actinomycetota</taxon>
        <taxon>Actinomycetes</taxon>
        <taxon>Kitasatosporales</taxon>
        <taxon>Streptomycetaceae</taxon>
        <taxon>Streptomyces</taxon>
    </lineage>
</organism>
<reference evidence="4 6" key="1">
    <citation type="submission" date="2018-04" db="EMBL/GenBank/DDBJ databases">
        <title>Complete genome sequences of Streptomyces griseoviridis K61 and characterization of antagonistic properties of biological control agents.</title>
        <authorList>
            <person name="Mariita R.M."/>
            <person name="Sello J.K."/>
        </authorList>
    </citation>
    <scope>NUCLEOTIDE SEQUENCE [LARGE SCALE GENOMIC DNA]</scope>
    <source>
        <strain evidence="4 6">K61</strain>
    </source>
</reference>
<gene>
    <name evidence="4" type="ORF">DDJ31_35930</name>
    <name evidence="3" type="ORF">ELQ87_03425</name>
</gene>
<feature type="region of interest" description="Disordered" evidence="1">
    <location>
        <begin position="172"/>
        <end position="193"/>
    </location>
</feature>
<protein>
    <submittedName>
        <fullName evidence="3">Uncharacterized protein</fullName>
    </submittedName>
</protein>
<dbReference type="AlphaFoldDB" id="A0A3S9Z6R0"/>
<proteinExistence type="predicted"/>